<keyword evidence="4 5" id="KW-0699">rRNA-binding</keyword>
<evidence type="ECO:0000256" key="2">
    <source>
        <dbReference type="ARBA" id="ARBA00022980"/>
    </source>
</evidence>
<organism evidence="6 7">
    <name type="scientific">Candidatus Cryosericum terrychapinii</name>
    <dbReference type="NCBI Taxonomy" id="2290919"/>
    <lineage>
        <taxon>Bacteria</taxon>
        <taxon>Pseudomonadati</taxon>
        <taxon>Caldisericota/Cryosericota group</taxon>
        <taxon>Candidatus Cryosericota</taxon>
        <taxon>Candidatus Cryosericia</taxon>
        <taxon>Candidatus Cryosericales</taxon>
        <taxon>Candidatus Cryosericaceae</taxon>
        <taxon>Candidatus Cryosericum</taxon>
    </lineage>
</organism>
<proteinExistence type="inferred from homology"/>
<dbReference type="NCBIfam" id="TIGR00061">
    <property type="entry name" value="L21"/>
    <property type="match status" value="1"/>
</dbReference>
<comment type="subunit">
    <text evidence="4">Part of the 50S ribosomal subunit. Contacts protein L20.</text>
</comment>
<dbReference type="RefSeq" id="WP_119088882.1">
    <property type="nucleotide sequence ID" value="NZ_QXIS01000015.1"/>
</dbReference>
<gene>
    <name evidence="4 6" type="primary">rplU</name>
    <name evidence="6" type="ORF">SMC7_02930</name>
</gene>
<dbReference type="PANTHER" id="PTHR21349:SF0">
    <property type="entry name" value="LARGE RIBOSOMAL SUBUNIT PROTEIN BL21M"/>
    <property type="match status" value="1"/>
</dbReference>
<reference evidence="6 7" key="1">
    <citation type="submission" date="2018-09" db="EMBL/GenBank/DDBJ databases">
        <title>Discovery and Ecogenomic Context for Candidatus Cryosericales, a Global Caldiserica Order Active in Thawing Permafrost.</title>
        <authorList>
            <person name="Martinez M.A."/>
            <person name="Woodcroft B.J."/>
            <person name="Ignacio Espinoza J.C."/>
            <person name="Zayed A."/>
            <person name="Singleton C.M."/>
            <person name="Boyd J."/>
            <person name="Li Y.-F."/>
            <person name="Purvine S."/>
            <person name="Maughan H."/>
            <person name="Hodgkins S.B."/>
            <person name="Anderson D."/>
            <person name="Sederholm M."/>
            <person name="Temperton B."/>
            <person name="Saleska S.R."/>
            <person name="Tyson G.W."/>
            <person name="Rich V.I."/>
        </authorList>
    </citation>
    <scope>NUCLEOTIDE SEQUENCE [LARGE SCALE GENOMIC DNA]</scope>
    <source>
        <strain evidence="6 7">SMC7</strain>
    </source>
</reference>
<comment type="function">
    <text evidence="4 5">This protein binds to 23S rRNA in the presence of protein L20.</text>
</comment>
<evidence type="ECO:0000256" key="1">
    <source>
        <dbReference type="ARBA" id="ARBA00008563"/>
    </source>
</evidence>
<evidence type="ECO:0000256" key="5">
    <source>
        <dbReference type="RuleBase" id="RU000562"/>
    </source>
</evidence>
<comment type="caution">
    <text evidence="6">The sequence shown here is derived from an EMBL/GenBank/DDBJ whole genome shotgun (WGS) entry which is preliminary data.</text>
</comment>
<dbReference type="Pfam" id="PF00829">
    <property type="entry name" value="Ribosomal_L21p"/>
    <property type="match status" value="1"/>
</dbReference>
<evidence type="ECO:0000313" key="7">
    <source>
        <dbReference type="Proteomes" id="UP000266328"/>
    </source>
</evidence>
<keyword evidence="4 5" id="KW-0694">RNA-binding</keyword>
<sequence length="102" mass="11413">MYAVIEAAGRQYRVELGETVKMEKIASEPGTPIVFDKVLVVTTDAGTQIGKPYVLDAKVSGTIVRTTRDRKIRVFTYKNKTTHKKLIGHRQTSTYVKITEIG</sequence>
<accession>A0A398CSF3</accession>
<dbReference type="GO" id="GO:0006412">
    <property type="term" value="P:translation"/>
    <property type="evidence" value="ECO:0007669"/>
    <property type="project" value="UniProtKB-UniRule"/>
</dbReference>
<dbReference type="OrthoDB" id="9813334at2"/>
<keyword evidence="7" id="KW-1185">Reference proteome</keyword>
<protein>
    <recommendedName>
        <fullName evidence="4">Large ribosomal subunit protein bL21</fullName>
    </recommendedName>
</protein>
<evidence type="ECO:0000313" key="6">
    <source>
        <dbReference type="EMBL" id="RIE06346.1"/>
    </source>
</evidence>
<dbReference type="PANTHER" id="PTHR21349">
    <property type="entry name" value="50S RIBOSOMAL PROTEIN L21"/>
    <property type="match status" value="1"/>
</dbReference>
<dbReference type="EMBL" id="QXIS01000015">
    <property type="protein sequence ID" value="RIE06346.1"/>
    <property type="molecule type" value="Genomic_DNA"/>
</dbReference>
<dbReference type="GO" id="GO:0003735">
    <property type="term" value="F:structural constituent of ribosome"/>
    <property type="evidence" value="ECO:0007669"/>
    <property type="project" value="InterPro"/>
</dbReference>
<dbReference type="Proteomes" id="UP000266328">
    <property type="component" value="Unassembled WGS sequence"/>
</dbReference>
<dbReference type="GO" id="GO:0005737">
    <property type="term" value="C:cytoplasm"/>
    <property type="evidence" value="ECO:0007669"/>
    <property type="project" value="UniProtKB-ARBA"/>
</dbReference>
<dbReference type="InterPro" id="IPR028909">
    <property type="entry name" value="bL21-like"/>
</dbReference>
<keyword evidence="3 4" id="KW-0687">Ribonucleoprotein</keyword>
<dbReference type="GO" id="GO:0005840">
    <property type="term" value="C:ribosome"/>
    <property type="evidence" value="ECO:0007669"/>
    <property type="project" value="UniProtKB-KW"/>
</dbReference>
<dbReference type="GO" id="GO:1990904">
    <property type="term" value="C:ribonucleoprotein complex"/>
    <property type="evidence" value="ECO:0007669"/>
    <property type="project" value="UniProtKB-KW"/>
</dbReference>
<dbReference type="AlphaFoldDB" id="A0A398CSF3"/>
<dbReference type="SUPFAM" id="SSF141091">
    <property type="entry name" value="L21p-like"/>
    <property type="match status" value="1"/>
</dbReference>
<dbReference type="GO" id="GO:0019843">
    <property type="term" value="F:rRNA binding"/>
    <property type="evidence" value="ECO:0007669"/>
    <property type="project" value="UniProtKB-UniRule"/>
</dbReference>
<comment type="similarity">
    <text evidence="1 4 5">Belongs to the bacterial ribosomal protein bL21 family.</text>
</comment>
<dbReference type="InterPro" id="IPR001787">
    <property type="entry name" value="Ribosomal_bL21"/>
</dbReference>
<evidence type="ECO:0000256" key="3">
    <source>
        <dbReference type="ARBA" id="ARBA00023274"/>
    </source>
</evidence>
<keyword evidence="2 4" id="KW-0689">Ribosomal protein</keyword>
<evidence type="ECO:0000256" key="4">
    <source>
        <dbReference type="HAMAP-Rule" id="MF_01363"/>
    </source>
</evidence>
<name>A0A398CSF3_9BACT</name>
<dbReference type="HAMAP" id="MF_01363">
    <property type="entry name" value="Ribosomal_bL21"/>
    <property type="match status" value="1"/>
</dbReference>
<dbReference type="InterPro" id="IPR036164">
    <property type="entry name" value="bL21-like_sf"/>
</dbReference>